<reference evidence="9 10" key="1">
    <citation type="submission" date="2017-09" db="EMBL/GenBank/DDBJ databases">
        <title>Evaluation of Pacific Biosciences Sequencing Technology to Finishing C. thermocellum Genome Sequences.</title>
        <authorList>
            <person name="Brown S."/>
        </authorList>
    </citation>
    <scope>NUCLEOTIDE SEQUENCE [LARGE SCALE GENOMIC DNA]</scope>
    <source>
        <strain evidence="9 10">AD2</strain>
    </source>
</reference>
<dbReference type="RefSeq" id="WP_003515795.1">
    <property type="nucleotide sequence ID" value="NZ_CP013828.1"/>
</dbReference>
<evidence type="ECO:0000256" key="6">
    <source>
        <dbReference type="PROSITE-ProRule" id="PRU00169"/>
    </source>
</evidence>
<dbReference type="SMART" id="SM00342">
    <property type="entry name" value="HTH_ARAC"/>
    <property type="match status" value="1"/>
</dbReference>
<dbReference type="EMBL" id="PDBW01000001">
    <property type="protein sequence ID" value="PFH03789.1"/>
    <property type="molecule type" value="Genomic_DNA"/>
</dbReference>
<dbReference type="GO" id="GO:0043565">
    <property type="term" value="F:sequence-specific DNA binding"/>
    <property type="evidence" value="ECO:0007669"/>
    <property type="project" value="InterPro"/>
</dbReference>
<evidence type="ECO:0000256" key="3">
    <source>
        <dbReference type="ARBA" id="ARBA00023125"/>
    </source>
</evidence>
<feature type="modified residue" description="4-aspartylphosphate" evidence="6">
    <location>
        <position position="55"/>
    </location>
</feature>
<comment type="function">
    <text evidence="5">May play the central regulatory role in sporulation. It may be an element of the effector pathway responsible for the activation of sporulation genes in response to nutritional stress. Spo0A may act in concert with spo0H (a sigma factor) to control the expression of some genes that are critical to the sporulation process.</text>
</comment>
<evidence type="ECO:0000256" key="4">
    <source>
        <dbReference type="ARBA" id="ARBA00023163"/>
    </source>
</evidence>
<protein>
    <recommendedName>
        <fullName evidence="1">Stage 0 sporulation protein A homolog</fullName>
    </recommendedName>
</protein>
<dbReference type="AlphaFoldDB" id="A0AB36TIV1"/>
<comment type="caution">
    <text evidence="9">The sequence shown here is derived from an EMBL/GenBank/DDBJ whole genome shotgun (WGS) entry which is preliminary data.</text>
</comment>
<organism evidence="9 10">
    <name type="scientific">Acetivibrio thermocellus AD2</name>
    <dbReference type="NCBI Taxonomy" id="1138384"/>
    <lineage>
        <taxon>Bacteria</taxon>
        <taxon>Bacillati</taxon>
        <taxon>Bacillota</taxon>
        <taxon>Clostridia</taxon>
        <taxon>Eubacteriales</taxon>
        <taxon>Oscillospiraceae</taxon>
        <taxon>Acetivibrio</taxon>
    </lineage>
</organism>
<keyword evidence="3" id="KW-0238">DNA-binding</keyword>
<dbReference type="Gene3D" id="3.40.50.2300">
    <property type="match status" value="1"/>
</dbReference>
<dbReference type="SUPFAM" id="SSF46689">
    <property type="entry name" value="Homeodomain-like"/>
    <property type="match status" value="2"/>
</dbReference>
<dbReference type="PANTHER" id="PTHR43280">
    <property type="entry name" value="ARAC-FAMILY TRANSCRIPTIONAL REGULATOR"/>
    <property type="match status" value="1"/>
</dbReference>
<dbReference type="PROSITE" id="PS50110">
    <property type="entry name" value="RESPONSE_REGULATORY"/>
    <property type="match status" value="1"/>
</dbReference>
<sequence>MYRVLVVDDDVAVRYMLKRYKGWESFGFVLAGEASDGREALRKLDKEPFDVVISDIKMPGMDGIELLSELRNNGNDICVLFLSTHSDFSYAKQGIRLGVFDYLTKPFSDETLGEALDRVKVYLDEKKKQKALVNIYNKNALESSQVYYSKNDEKKLVSVILSGSLEAINLGDRLFEKMAQFTEGDAKKLAILMENILLEVDEGIYKAIPWIKNLENRPSNKSFEGMDEKELKERFIDHISDWVRLVVKFELHQSDSLMRKICEYVINHVEEDIKIENIANELYVSRDYIGKLFKQKAGYNLSEYITKVKMEHAKYLISKGEYKNYEISEILGYKKADYFSQVFKSYVGCTPSEYRKNAGFDF</sequence>
<keyword evidence="2" id="KW-0805">Transcription regulation</keyword>
<dbReference type="InterPro" id="IPR018060">
    <property type="entry name" value="HTH_AraC"/>
</dbReference>
<dbReference type="Pfam" id="PF12833">
    <property type="entry name" value="HTH_18"/>
    <property type="match status" value="1"/>
</dbReference>
<evidence type="ECO:0000256" key="5">
    <source>
        <dbReference type="ARBA" id="ARBA00024867"/>
    </source>
</evidence>
<dbReference type="Pfam" id="PF00072">
    <property type="entry name" value="Response_reg"/>
    <property type="match status" value="1"/>
</dbReference>
<keyword evidence="6" id="KW-0597">Phosphoprotein</keyword>
<dbReference type="GO" id="GO:0003700">
    <property type="term" value="F:DNA-binding transcription factor activity"/>
    <property type="evidence" value="ECO:0007669"/>
    <property type="project" value="InterPro"/>
</dbReference>
<evidence type="ECO:0000259" key="8">
    <source>
        <dbReference type="PROSITE" id="PS50110"/>
    </source>
</evidence>
<evidence type="ECO:0000256" key="2">
    <source>
        <dbReference type="ARBA" id="ARBA00023015"/>
    </source>
</evidence>
<dbReference type="GO" id="GO:0000160">
    <property type="term" value="P:phosphorelay signal transduction system"/>
    <property type="evidence" value="ECO:0007669"/>
    <property type="project" value="InterPro"/>
</dbReference>
<dbReference type="SMART" id="SM00448">
    <property type="entry name" value="REC"/>
    <property type="match status" value="1"/>
</dbReference>
<evidence type="ECO:0000313" key="9">
    <source>
        <dbReference type="EMBL" id="PFH03789.1"/>
    </source>
</evidence>
<dbReference type="InterPro" id="IPR009057">
    <property type="entry name" value="Homeodomain-like_sf"/>
</dbReference>
<evidence type="ECO:0000313" key="10">
    <source>
        <dbReference type="Proteomes" id="UP000223596"/>
    </source>
</evidence>
<dbReference type="InterPro" id="IPR011006">
    <property type="entry name" value="CheY-like_superfamily"/>
</dbReference>
<dbReference type="PROSITE" id="PS01124">
    <property type="entry name" value="HTH_ARAC_FAMILY_2"/>
    <property type="match status" value="1"/>
</dbReference>
<dbReference type="Proteomes" id="UP000223596">
    <property type="component" value="Unassembled WGS sequence"/>
</dbReference>
<dbReference type="InterPro" id="IPR001789">
    <property type="entry name" value="Sig_transdc_resp-reg_receiver"/>
</dbReference>
<feature type="domain" description="Response regulatory" evidence="8">
    <location>
        <begin position="3"/>
        <end position="120"/>
    </location>
</feature>
<dbReference type="Gene3D" id="1.10.10.60">
    <property type="entry name" value="Homeodomain-like"/>
    <property type="match status" value="2"/>
</dbReference>
<dbReference type="SUPFAM" id="SSF52172">
    <property type="entry name" value="CheY-like"/>
    <property type="match status" value="1"/>
</dbReference>
<dbReference type="PANTHER" id="PTHR43280:SF10">
    <property type="entry name" value="REGULATORY PROTEIN POCR"/>
    <property type="match status" value="1"/>
</dbReference>
<gene>
    <name evidence="9" type="ORF">M972_112603</name>
</gene>
<evidence type="ECO:0000256" key="1">
    <source>
        <dbReference type="ARBA" id="ARBA00018672"/>
    </source>
</evidence>
<accession>A0AB36TIV1</accession>
<keyword evidence="4" id="KW-0804">Transcription</keyword>
<dbReference type="CDD" id="cd17536">
    <property type="entry name" value="REC_YesN-like"/>
    <property type="match status" value="1"/>
</dbReference>
<evidence type="ECO:0000259" key="7">
    <source>
        <dbReference type="PROSITE" id="PS01124"/>
    </source>
</evidence>
<name>A0AB36TIV1_ACETH</name>
<proteinExistence type="predicted"/>
<feature type="domain" description="HTH araC/xylS-type" evidence="7">
    <location>
        <begin position="259"/>
        <end position="357"/>
    </location>
</feature>